<evidence type="ECO:0000256" key="5">
    <source>
        <dbReference type="ARBA" id="ARBA00022692"/>
    </source>
</evidence>
<dbReference type="EMBL" id="BSNC01000006">
    <property type="protein sequence ID" value="GLP97399.1"/>
    <property type="molecule type" value="Genomic_DNA"/>
</dbReference>
<accession>A0AA37RXQ3</accession>
<feature type="transmembrane region" description="Helical" evidence="8">
    <location>
        <begin position="7"/>
        <end position="30"/>
    </location>
</feature>
<dbReference type="SMART" id="SM00052">
    <property type="entry name" value="EAL"/>
    <property type="match status" value="1"/>
</dbReference>
<dbReference type="SMART" id="SM00304">
    <property type="entry name" value="HAMP"/>
    <property type="match status" value="1"/>
</dbReference>
<dbReference type="NCBIfam" id="TIGR00254">
    <property type="entry name" value="GGDEF"/>
    <property type="match status" value="1"/>
</dbReference>
<reference evidence="12" key="2">
    <citation type="submission" date="2023-01" db="EMBL/GenBank/DDBJ databases">
        <title>Draft genome sequence of Paraferrimonas sedimenticola strain NBRC 101628.</title>
        <authorList>
            <person name="Sun Q."/>
            <person name="Mori K."/>
        </authorList>
    </citation>
    <scope>NUCLEOTIDE SEQUENCE</scope>
    <source>
        <strain evidence="12">NBRC 101628</strain>
    </source>
</reference>
<dbReference type="SUPFAM" id="SSF158472">
    <property type="entry name" value="HAMP domain-like"/>
    <property type="match status" value="1"/>
</dbReference>
<dbReference type="Pfam" id="PF17203">
    <property type="entry name" value="sCache_3_2"/>
    <property type="match status" value="1"/>
</dbReference>
<sequence>MPLKYKIFSSILMVVICFILLVNLAVSGMISNMVQQQAITTMERAATATERYENQRHQLIASLARLVADSAYLKNLMIEAHRQRALPKIDPSKLTTSNNAPLQLILNSDAKLLFHLQQPQQRGEDLSLMPGIDAVKQGESFKGYWTLDDKMYQVAVAPALVADRVIGMVVSGYELASPNHLQVIEQISGVTAFTLKQNNAVSLGSNPHPLADIVYASRQPEAKLVSKIGEQRLINVELNGWQHYLLPIELNQPDHYVVLFHSIDTLSSSVGPIRNITLVSSSIALALGVVVSWLLAMRISRPMKELTDAAKVFGDGNLDYRVKLSSDDEIGKLANAFNAMAGDLQKQEEKAIELAYRDSLTNLPNRRHFNEQLERLVSLAKQQKRQIAVLFIDLDNFKRINDSLGHSAGDSLLIQLAERLSSVIRSSDYISWSIENNAKVQISRLGGDEFTVIIDRIQDANCVASIVKRVRSVFVEPFMLENHEVTVSASIGISIAPQDGTDGESLMKHADSAMYAAKFSSNSKVKFFAPEMEAKEYRLLKLESDIHRAIKEKEFTVHYQPFVDLKRNKIIGAEALVRWQHPKDGIIYPDAFIEQVEQLGVIVELGEYVLLSACKQFSAWRKAGYDLEKLAVNVSTLQLQHPKFIERFRHILQYTKVPPNFVEVEITESVLVGNANKTVALFRELQAMGVKIAIDDFGTGYSSLSYLKQYPINILKIDKSFVSEIISASPNTGIVSAIIAMAKSLNLDIVAEGVENDWHVHFLKQKQVNIVQGYFYSRPLPPIQFEKILQQSNWNKSKPAEIDQES</sequence>
<keyword evidence="3" id="KW-1003">Cell membrane</keyword>
<evidence type="ECO:0000256" key="2">
    <source>
        <dbReference type="ARBA" id="ARBA00012282"/>
    </source>
</evidence>
<evidence type="ECO:0000259" key="11">
    <source>
        <dbReference type="PROSITE" id="PS50887"/>
    </source>
</evidence>
<evidence type="ECO:0000259" key="9">
    <source>
        <dbReference type="PROSITE" id="PS50883"/>
    </source>
</evidence>
<dbReference type="InterPro" id="IPR029151">
    <property type="entry name" value="Sensor-like_sf"/>
</dbReference>
<dbReference type="PROSITE" id="PS50883">
    <property type="entry name" value="EAL"/>
    <property type="match status" value="1"/>
</dbReference>
<dbReference type="SMART" id="SM00267">
    <property type="entry name" value="GGDEF"/>
    <property type="match status" value="1"/>
</dbReference>
<dbReference type="PROSITE" id="PS50887">
    <property type="entry name" value="GGDEF"/>
    <property type="match status" value="1"/>
</dbReference>
<name>A0AA37RXQ3_9GAMM</name>
<keyword evidence="4" id="KW-0973">c-di-GMP</keyword>
<dbReference type="PANTHER" id="PTHR44757:SF2">
    <property type="entry name" value="BIOFILM ARCHITECTURE MAINTENANCE PROTEIN MBAA"/>
    <property type="match status" value="1"/>
</dbReference>
<dbReference type="CDD" id="cd06225">
    <property type="entry name" value="HAMP"/>
    <property type="match status" value="1"/>
</dbReference>
<dbReference type="InterPro" id="IPR001633">
    <property type="entry name" value="EAL_dom"/>
</dbReference>
<evidence type="ECO:0000259" key="10">
    <source>
        <dbReference type="PROSITE" id="PS50885"/>
    </source>
</evidence>
<evidence type="ECO:0000313" key="13">
    <source>
        <dbReference type="Proteomes" id="UP001161422"/>
    </source>
</evidence>
<comment type="caution">
    <text evidence="12">The sequence shown here is derived from an EMBL/GenBank/DDBJ whole genome shotgun (WGS) entry which is preliminary data.</text>
</comment>
<comment type="subcellular location">
    <subcellularLocation>
        <location evidence="1">Cell membrane</location>
        <topology evidence="1">Multi-pass membrane protein</topology>
    </subcellularLocation>
</comment>
<evidence type="ECO:0000256" key="1">
    <source>
        <dbReference type="ARBA" id="ARBA00004651"/>
    </source>
</evidence>
<keyword evidence="13" id="KW-1185">Reference proteome</keyword>
<dbReference type="InterPro" id="IPR029787">
    <property type="entry name" value="Nucleotide_cyclase"/>
</dbReference>
<dbReference type="InterPro" id="IPR000160">
    <property type="entry name" value="GGDEF_dom"/>
</dbReference>
<dbReference type="Proteomes" id="UP001161422">
    <property type="component" value="Unassembled WGS sequence"/>
</dbReference>
<keyword evidence="6 8" id="KW-1133">Transmembrane helix</keyword>
<dbReference type="PROSITE" id="PS50885">
    <property type="entry name" value="HAMP"/>
    <property type="match status" value="1"/>
</dbReference>
<evidence type="ECO:0000313" key="12">
    <source>
        <dbReference type="EMBL" id="GLP97399.1"/>
    </source>
</evidence>
<protein>
    <recommendedName>
        <fullName evidence="2">cyclic-guanylate-specific phosphodiesterase</fullName>
        <ecNumber evidence="2">3.1.4.52</ecNumber>
    </recommendedName>
</protein>
<dbReference type="FunFam" id="3.20.20.450:FF:000001">
    <property type="entry name" value="Cyclic di-GMP phosphodiesterase yahA"/>
    <property type="match status" value="1"/>
</dbReference>
<dbReference type="Pfam" id="PF00990">
    <property type="entry name" value="GGDEF"/>
    <property type="match status" value="1"/>
</dbReference>
<dbReference type="GO" id="GO:0005886">
    <property type="term" value="C:plasma membrane"/>
    <property type="evidence" value="ECO:0007669"/>
    <property type="project" value="UniProtKB-SubCell"/>
</dbReference>
<dbReference type="SUPFAM" id="SSF141868">
    <property type="entry name" value="EAL domain-like"/>
    <property type="match status" value="1"/>
</dbReference>
<dbReference type="SUPFAM" id="SSF55073">
    <property type="entry name" value="Nucleotide cyclase"/>
    <property type="match status" value="1"/>
</dbReference>
<keyword evidence="5 8" id="KW-0812">Transmembrane</keyword>
<dbReference type="SUPFAM" id="SSF103190">
    <property type="entry name" value="Sensory domain-like"/>
    <property type="match status" value="1"/>
</dbReference>
<dbReference type="CDD" id="cd01949">
    <property type="entry name" value="GGDEF"/>
    <property type="match status" value="1"/>
</dbReference>
<keyword evidence="7 8" id="KW-0472">Membrane</keyword>
<dbReference type="InterPro" id="IPR033463">
    <property type="entry name" value="sCache_3"/>
</dbReference>
<gene>
    <name evidence="12" type="ORF">GCM10007895_27060</name>
</gene>
<proteinExistence type="predicted"/>
<reference evidence="12" key="1">
    <citation type="journal article" date="2014" name="Int. J. Syst. Evol. Microbiol.">
        <title>Complete genome sequence of Corynebacterium casei LMG S-19264T (=DSM 44701T), isolated from a smear-ripened cheese.</title>
        <authorList>
            <consortium name="US DOE Joint Genome Institute (JGI-PGF)"/>
            <person name="Walter F."/>
            <person name="Albersmeier A."/>
            <person name="Kalinowski J."/>
            <person name="Ruckert C."/>
        </authorList>
    </citation>
    <scope>NUCLEOTIDE SEQUENCE</scope>
    <source>
        <strain evidence="12">NBRC 101628</strain>
    </source>
</reference>
<dbReference type="GO" id="GO:0007165">
    <property type="term" value="P:signal transduction"/>
    <property type="evidence" value="ECO:0007669"/>
    <property type="project" value="InterPro"/>
</dbReference>
<feature type="domain" description="HAMP" evidence="10">
    <location>
        <begin position="297"/>
        <end position="349"/>
    </location>
</feature>
<evidence type="ECO:0000256" key="8">
    <source>
        <dbReference type="SAM" id="Phobius"/>
    </source>
</evidence>
<dbReference type="InterPro" id="IPR052155">
    <property type="entry name" value="Biofilm_reg_signaling"/>
</dbReference>
<evidence type="ECO:0000256" key="6">
    <source>
        <dbReference type="ARBA" id="ARBA00022989"/>
    </source>
</evidence>
<dbReference type="Pfam" id="PF00672">
    <property type="entry name" value="HAMP"/>
    <property type="match status" value="1"/>
</dbReference>
<dbReference type="Gene3D" id="3.20.20.450">
    <property type="entry name" value="EAL domain"/>
    <property type="match status" value="1"/>
</dbReference>
<dbReference type="InterPro" id="IPR003660">
    <property type="entry name" value="HAMP_dom"/>
</dbReference>
<dbReference type="AlphaFoldDB" id="A0AA37RXQ3"/>
<dbReference type="InterPro" id="IPR035919">
    <property type="entry name" value="EAL_sf"/>
</dbReference>
<dbReference type="CDD" id="cd01948">
    <property type="entry name" value="EAL"/>
    <property type="match status" value="1"/>
</dbReference>
<evidence type="ECO:0000256" key="4">
    <source>
        <dbReference type="ARBA" id="ARBA00022636"/>
    </source>
</evidence>
<dbReference type="EC" id="3.1.4.52" evidence="2"/>
<dbReference type="Gene3D" id="3.30.70.270">
    <property type="match status" value="1"/>
</dbReference>
<dbReference type="Gene3D" id="6.10.340.10">
    <property type="match status" value="1"/>
</dbReference>
<dbReference type="Pfam" id="PF00563">
    <property type="entry name" value="EAL"/>
    <property type="match status" value="1"/>
</dbReference>
<dbReference type="GO" id="GO:0071111">
    <property type="term" value="F:cyclic-guanylate-specific phosphodiesterase activity"/>
    <property type="evidence" value="ECO:0007669"/>
    <property type="project" value="UniProtKB-EC"/>
</dbReference>
<feature type="domain" description="EAL" evidence="9">
    <location>
        <begin position="539"/>
        <end position="793"/>
    </location>
</feature>
<dbReference type="PANTHER" id="PTHR44757">
    <property type="entry name" value="DIGUANYLATE CYCLASE DGCP"/>
    <property type="match status" value="1"/>
</dbReference>
<feature type="domain" description="GGDEF" evidence="11">
    <location>
        <begin position="385"/>
        <end position="530"/>
    </location>
</feature>
<evidence type="ECO:0000256" key="3">
    <source>
        <dbReference type="ARBA" id="ARBA00022475"/>
    </source>
</evidence>
<organism evidence="12 13">
    <name type="scientific">Paraferrimonas sedimenticola</name>
    <dbReference type="NCBI Taxonomy" id="375674"/>
    <lineage>
        <taxon>Bacteria</taxon>
        <taxon>Pseudomonadati</taxon>
        <taxon>Pseudomonadota</taxon>
        <taxon>Gammaproteobacteria</taxon>
        <taxon>Alteromonadales</taxon>
        <taxon>Ferrimonadaceae</taxon>
        <taxon>Paraferrimonas</taxon>
    </lineage>
</organism>
<evidence type="ECO:0000256" key="7">
    <source>
        <dbReference type="ARBA" id="ARBA00023136"/>
    </source>
</evidence>
<dbReference type="InterPro" id="IPR043128">
    <property type="entry name" value="Rev_trsase/Diguanyl_cyclase"/>
</dbReference>
<dbReference type="RefSeq" id="WP_095504755.1">
    <property type="nucleotide sequence ID" value="NZ_BSNC01000006.1"/>
</dbReference>